<feature type="transmembrane region" description="Helical" evidence="7">
    <location>
        <begin position="121"/>
        <end position="143"/>
    </location>
</feature>
<keyword evidence="6 7" id="KW-0472">Membrane</keyword>
<evidence type="ECO:0000313" key="8">
    <source>
        <dbReference type="EMBL" id="AAY87232.1"/>
    </source>
</evidence>
<keyword evidence="5 7" id="KW-1133">Transmembrane helix</keyword>
<feature type="transmembrane region" description="Helical" evidence="7">
    <location>
        <begin position="333"/>
        <end position="357"/>
    </location>
</feature>
<reference evidence="8" key="1">
    <citation type="journal article" date="2005" name="PLoS Biol.">
        <title>New insights into metabolic properties of marine bacteria encoding proteorhodopsins.</title>
        <authorList>
            <person name="Sabehi G."/>
            <person name="Loy A."/>
            <person name="Jung K.H."/>
            <person name="Partha R."/>
            <person name="Spudich J.L."/>
            <person name="Isaacson T."/>
            <person name="Hirschberg J."/>
            <person name="Wagner M."/>
            <person name="Beja O."/>
        </authorList>
    </citation>
    <scope>NUCLEOTIDE SEQUENCE</scope>
</reference>
<protein>
    <submittedName>
        <fullName evidence="8">Predicted chromate transport protein</fullName>
    </submittedName>
</protein>
<feature type="transmembrane region" description="Helical" evidence="7">
    <location>
        <begin position="410"/>
        <end position="432"/>
    </location>
</feature>
<feature type="transmembrane region" description="Helical" evidence="7">
    <location>
        <begin position="226"/>
        <end position="245"/>
    </location>
</feature>
<dbReference type="GO" id="GO:0015109">
    <property type="term" value="F:chromate transmembrane transporter activity"/>
    <property type="evidence" value="ECO:0007669"/>
    <property type="project" value="InterPro"/>
</dbReference>
<evidence type="ECO:0000256" key="7">
    <source>
        <dbReference type="SAM" id="Phobius"/>
    </source>
</evidence>
<feature type="transmembrane region" description="Helical" evidence="7">
    <location>
        <begin position="439"/>
        <end position="458"/>
    </location>
</feature>
<feature type="transmembrane region" description="Helical" evidence="7">
    <location>
        <begin position="369"/>
        <end position="390"/>
    </location>
</feature>
<dbReference type="NCBIfam" id="TIGR00937">
    <property type="entry name" value="2A51"/>
    <property type="match status" value="1"/>
</dbReference>
<dbReference type="PANTHER" id="PTHR33567">
    <property type="entry name" value="CHROMATE ION TRANSPORTER (EUROFUNG)"/>
    <property type="match status" value="1"/>
</dbReference>
<dbReference type="GO" id="GO:0005886">
    <property type="term" value="C:plasma membrane"/>
    <property type="evidence" value="ECO:0007669"/>
    <property type="project" value="UniProtKB-SubCell"/>
</dbReference>
<proteinExistence type="inferred from homology"/>
<comment type="similarity">
    <text evidence="2">Belongs to the chromate ion transporter (CHR) (TC 2.A.51) family.</text>
</comment>
<dbReference type="InterPro" id="IPR014047">
    <property type="entry name" value="Chr_Tranpt_l_chain"/>
</dbReference>
<feature type="transmembrane region" description="Helical" evidence="7">
    <location>
        <begin position="93"/>
        <end position="115"/>
    </location>
</feature>
<evidence type="ECO:0000256" key="4">
    <source>
        <dbReference type="ARBA" id="ARBA00022692"/>
    </source>
</evidence>
<organism evidence="8">
    <name type="scientific">uncultured bacterium BAC17H8</name>
    <dbReference type="NCBI Taxonomy" id="332980"/>
    <lineage>
        <taxon>Bacteria</taxon>
        <taxon>environmental samples</taxon>
    </lineage>
</organism>
<evidence type="ECO:0000256" key="3">
    <source>
        <dbReference type="ARBA" id="ARBA00022475"/>
    </source>
</evidence>
<sequence length="459" mass="49377">MRESSSQDKQTDGGQHVRFDHALMVWLKISLLSFGGPAGQIAVMHRLLVEELKWVSERRFFHALNFCMLLPGPEAQQLTIYLGWLLHRVRGGVVAGVLFVLPGAIIVLALSILYVSYQQTMAMTSIFFGVKAAVLAIVVTALWRLAGKILKQGRLVLITATSFLASFVFGVPFPLVILGAALIALIWRVPAESDEDDLGDAGDERVIDRRVSDHRVSPANHGALRTAFFCALLWLGPIIILYGWLGVGHIYVQQGVFFSQVAVVTFGGAYAVLSYMAQQTVGHYGWLSAGEMLDGLGMAETTPGPLIMVTQFVGFIGAYRSHGALDPMLAGTLGALVTTWVTFAPCFLWIFLGAPFIEALRGNRLLAKALTGITAAVVGVVLNLAIWFGLRVMFAELVDVKMPITGQLLQLPAIASFDPLASAITVGAFLAITIYKVGMIKVLATSACFGLAVGSVGLV</sequence>
<dbReference type="PANTHER" id="PTHR33567:SF3">
    <property type="entry name" value="CHROMATE ION TRANSPORTER (EUROFUNG)"/>
    <property type="match status" value="1"/>
</dbReference>
<name>Q4JMT1_9BACT</name>
<dbReference type="AlphaFoldDB" id="Q4JMT1"/>
<dbReference type="Pfam" id="PF02417">
    <property type="entry name" value="Chromate_transp"/>
    <property type="match status" value="2"/>
</dbReference>
<comment type="subcellular location">
    <subcellularLocation>
        <location evidence="1">Cell membrane</location>
        <topology evidence="1">Multi-pass membrane protein</topology>
    </subcellularLocation>
</comment>
<feature type="transmembrane region" description="Helical" evidence="7">
    <location>
        <begin position="155"/>
        <end position="187"/>
    </location>
</feature>
<evidence type="ECO:0000256" key="2">
    <source>
        <dbReference type="ARBA" id="ARBA00005262"/>
    </source>
</evidence>
<dbReference type="InterPro" id="IPR003370">
    <property type="entry name" value="Chromate_transpt"/>
</dbReference>
<evidence type="ECO:0000256" key="6">
    <source>
        <dbReference type="ARBA" id="ARBA00023136"/>
    </source>
</evidence>
<evidence type="ECO:0000256" key="1">
    <source>
        <dbReference type="ARBA" id="ARBA00004651"/>
    </source>
</evidence>
<accession>Q4JMT1</accession>
<dbReference type="PIRSF" id="PIRSF004810">
    <property type="entry name" value="ChrA"/>
    <property type="match status" value="1"/>
</dbReference>
<keyword evidence="3" id="KW-1003">Cell membrane</keyword>
<dbReference type="EMBL" id="DQ068068">
    <property type="protein sequence ID" value="AAY87232.1"/>
    <property type="molecule type" value="Genomic_DNA"/>
</dbReference>
<evidence type="ECO:0000256" key="5">
    <source>
        <dbReference type="ARBA" id="ARBA00022989"/>
    </source>
</evidence>
<keyword evidence="4 7" id="KW-0812">Transmembrane</keyword>
<feature type="transmembrane region" description="Helical" evidence="7">
    <location>
        <begin position="257"/>
        <end position="277"/>
    </location>
</feature>